<dbReference type="PANTHER" id="PTHR34390:SF1">
    <property type="entry name" value="SUCCINATE TRANSPORTER SUBUNIT YJJB-RELATED"/>
    <property type="match status" value="1"/>
</dbReference>
<feature type="transmembrane region" description="Helical" evidence="8">
    <location>
        <begin position="115"/>
        <end position="133"/>
    </location>
</feature>
<organism evidence="10 11">
    <name type="scientific">Salsuginibacillus halophilus</name>
    <dbReference type="NCBI Taxonomy" id="517424"/>
    <lineage>
        <taxon>Bacteria</taxon>
        <taxon>Bacillati</taxon>
        <taxon>Bacillota</taxon>
        <taxon>Bacilli</taxon>
        <taxon>Bacillales</taxon>
        <taxon>Bacillaceae</taxon>
        <taxon>Salsuginibacillus</taxon>
    </lineage>
</organism>
<evidence type="ECO:0000256" key="1">
    <source>
        <dbReference type="ARBA" id="ARBA00004651"/>
    </source>
</evidence>
<dbReference type="Proteomes" id="UP000242310">
    <property type="component" value="Unassembled WGS sequence"/>
</dbReference>
<keyword evidence="11" id="KW-1185">Reference proteome</keyword>
<protein>
    <submittedName>
        <fullName evidence="10">Uncharacterized membrane protein YjjB (DUF3815 family)</fullName>
    </submittedName>
</protein>
<accession>A0A2P8H7V7</accession>
<reference evidence="10 11" key="1">
    <citation type="submission" date="2018-03" db="EMBL/GenBank/DDBJ databases">
        <title>Genomic Encyclopedia of Type Strains, Phase III (KMG-III): the genomes of soil and plant-associated and newly described type strains.</title>
        <authorList>
            <person name="Whitman W."/>
        </authorList>
    </citation>
    <scope>NUCLEOTIDE SEQUENCE [LARGE SCALE GENOMIC DNA]</scope>
    <source>
        <strain evidence="10 11">CGMCC 1.07653</strain>
    </source>
</reference>
<feature type="transmembrane region" description="Helical" evidence="8">
    <location>
        <begin position="50"/>
        <end position="69"/>
    </location>
</feature>
<keyword evidence="5 8" id="KW-1133">Transmembrane helix</keyword>
<feature type="domain" description="Threonine/Serine exporter ThrE" evidence="9">
    <location>
        <begin position="5"/>
        <end position="129"/>
    </location>
</feature>
<sequence length="148" mass="16060">MWLELLLCFIATAAFGIIFNVPLRLVWIGGLIGIIAWFVYAYMPTLQVSPVFSAAIAAFTAAFFGHLLARRLRVPVTTFAIPGIIPLVPGGRAYNTMLSFVEEDYLGGLELGAETLLQAGAIAAGLVFALSLFSMRKGVAERYETKRS</sequence>
<dbReference type="PANTHER" id="PTHR34390">
    <property type="entry name" value="UPF0442 PROTEIN YJJB-RELATED"/>
    <property type="match status" value="1"/>
</dbReference>
<evidence type="ECO:0000256" key="4">
    <source>
        <dbReference type="ARBA" id="ARBA00022692"/>
    </source>
</evidence>
<dbReference type="EMBL" id="PYAV01000017">
    <property type="protein sequence ID" value="PSL42270.1"/>
    <property type="molecule type" value="Genomic_DNA"/>
</dbReference>
<evidence type="ECO:0000313" key="11">
    <source>
        <dbReference type="Proteomes" id="UP000242310"/>
    </source>
</evidence>
<dbReference type="RefSeq" id="WP_106589848.1">
    <property type="nucleotide sequence ID" value="NZ_PYAV01000017.1"/>
</dbReference>
<dbReference type="InterPro" id="IPR024528">
    <property type="entry name" value="ThrE_2"/>
</dbReference>
<dbReference type="GO" id="GO:0015744">
    <property type="term" value="P:succinate transport"/>
    <property type="evidence" value="ECO:0007669"/>
    <property type="project" value="TreeGrafter"/>
</dbReference>
<keyword evidence="6 8" id="KW-0472">Membrane</keyword>
<dbReference type="InterPro" id="IPR050539">
    <property type="entry name" value="ThrE_Dicarb/AminoAcid_Exp"/>
</dbReference>
<comment type="similarity">
    <text evidence="7">Belongs to the ThrE exporter (TC 2.A.79) family.</text>
</comment>
<keyword evidence="4 8" id="KW-0812">Transmembrane</keyword>
<keyword evidence="2" id="KW-1003">Cell membrane</keyword>
<dbReference type="GO" id="GO:0005886">
    <property type="term" value="C:plasma membrane"/>
    <property type="evidence" value="ECO:0007669"/>
    <property type="project" value="UniProtKB-SubCell"/>
</dbReference>
<comment type="subcellular location">
    <subcellularLocation>
        <location evidence="1">Cell membrane</location>
        <topology evidence="1">Multi-pass membrane protein</topology>
    </subcellularLocation>
</comment>
<keyword evidence="3" id="KW-0997">Cell inner membrane</keyword>
<evidence type="ECO:0000259" key="9">
    <source>
        <dbReference type="Pfam" id="PF12821"/>
    </source>
</evidence>
<evidence type="ECO:0000313" key="10">
    <source>
        <dbReference type="EMBL" id="PSL42270.1"/>
    </source>
</evidence>
<evidence type="ECO:0000256" key="2">
    <source>
        <dbReference type="ARBA" id="ARBA00022475"/>
    </source>
</evidence>
<proteinExistence type="inferred from homology"/>
<dbReference type="OrthoDB" id="9810047at2"/>
<evidence type="ECO:0000256" key="5">
    <source>
        <dbReference type="ARBA" id="ARBA00022989"/>
    </source>
</evidence>
<gene>
    <name evidence="10" type="ORF">B0H94_11745</name>
</gene>
<evidence type="ECO:0000256" key="3">
    <source>
        <dbReference type="ARBA" id="ARBA00022519"/>
    </source>
</evidence>
<evidence type="ECO:0000256" key="8">
    <source>
        <dbReference type="SAM" id="Phobius"/>
    </source>
</evidence>
<evidence type="ECO:0000256" key="7">
    <source>
        <dbReference type="ARBA" id="ARBA00034125"/>
    </source>
</evidence>
<dbReference type="AlphaFoldDB" id="A0A2P8H7V7"/>
<evidence type="ECO:0000256" key="6">
    <source>
        <dbReference type="ARBA" id="ARBA00023136"/>
    </source>
</evidence>
<comment type="caution">
    <text evidence="10">The sequence shown here is derived from an EMBL/GenBank/DDBJ whole genome shotgun (WGS) entry which is preliminary data.</text>
</comment>
<dbReference type="Pfam" id="PF12821">
    <property type="entry name" value="ThrE_2"/>
    <property type="match status" value="1"/>
</dbReference>
<name>A0A2P8H7V7_9BACI</name>